<organism evidence="11 12">
    <name type="scientific">Arsenicitalea aurantiaca</name>
    <dbReference type="NCBI Taxonomy" id="1783274"/>
    <lineage>
        <taxon>Bacteria</taxon>
        <taxon>Pseudomonadati</taxon>
        <taxon>Pseudomonadota</taxon>
        <taxon>Alphaproteobacteria</taxon>
        <taxon>Hyphomicrobiales</taxon>
        <taxon>Devosiaceae</taxon>
        <taxon>Arsenicitalea</taxon>
    </lineage>
</organism>
<protein>
    <submittedName>
        <fullName evidence="11">Exopolysaccharide biosynthesis polyprenyl glycosylphosphotransferase</fullName>
    </submittedName>
</protein>
<evidence type="ECO:0000256" key="1">
    <source>
        <dbReference type="ARBA" id="ARBA00004141"/>
    </source>
</evidence>
<feature type="transmembrane region" description="Helical" evidence="9">
    <location>
        <begin position="108"/>
        <end position="129"/>
    </location>
</feature>
<evidence type="ECO:0000313" key="11">
    <source>
        <dbReference type="EMBL" id="RUT34596.1"/>
    </source>
</evidence>
<comment type="caution">
    <text evidence="11">The sequence shown here is derived from an EMBL/GenBank/DDBJ whole genome shotgun (WGS) entry which is preliminary data.</text>
</comment>
<dbReference type="EMBL" id="RZNJ01000001">
    <property type="protein sequence ID" value="RUT34596.1"/>
    <property type="molecule type" value="Genomic_DNA"/>
</dbReference>
<dbReference type="AlphaFoldDB" id="A0A433XKJ6"/>
<dbReference type="InterPro" id="IPR017475">
    <property type="entry name" value="EPS_sugar_tfrase"/>
</dbReference>
<keyword evidence="12" id="KW-1185">Reference proteome</keyword>
<feature type="transmembrane region" description="Helical" evidence="9">
    <location>
        <begin position="354"/>
        <end position="375"/>
    </location>
</feature>
<evidence type="ECO:0000256" key="6">
    <source>
        <dbReference type="ARBA" id="ARBA00023136"/>
    </source>
</evidence>
<dbReference type="NCBIfam" id="TIGR03025">
    <property type="entry name" value="EPS_sugtrans"/>
    <property type="match status" value="1"/>
</dbReference>
<reference evidence="11 12" key="1">
    <citation type="journal article" date="2016" name="Int. J. Syst. Evol. Microbiol.">
        <title>Arsenicitalea aurantiaca gen. nov., sp. nov., a new member of the family Hyphomicrobiaceae, isolated from high-arsenic sediment.</title>
        <authorList>
            <person name="Mu Y."/>
            <person name="Zhou L."/>
            <person name="Zeng X.C."/>
            <person name="Liu L."/>
            <person name="Pan Y."/>
            <person name="Chen X."/>
            <person name="Wang J."/>
            <person name="Li S."/>
            <person name="Li W.J."/>
            <person name="Wang Y."/>
        </authorList>
    </citation>
    <scope>NUCLEOTIDE SEQUENCE [LARGE SCALE GENOMIC DNA]</scope>
    <source>
        <strain evidence="11 12">42-50</strain>
    </source>
</reference>
<comment type="subcellular location">
    <subcellularLocation>
        <location evidence="1">Membrane</location>
        <topology evidence="1">Multi-pass membrane protein</topology>
    </subcellularLocation>
</comment>
<feature type="transmembrane region" description="Helical" evidence="9">
    <location>
        <begin position="165"/>
        <end position="192"/>
    </location>
</feature>
<keyword evidence="4 9" id="KW-0812">Transmembrane</keyword>
<dbReference type="InterPro" id="IPR003362">
    <property type="entry name" value="Bact_transf"/>
</dbReference>
<dbReference type="Pfam" id="PF02397">
    <property type="entry name" value="Bac_transf"/>
    <property type="match status" value="1"/>
</dbReference>
<keyword evidence="3 11" id="KW-0808">Transferase</keyword>
<accession>A0A433XKJ6</accession>
<dbReference type="Proteomes" id="UP000281547">
    <property type="component" value="Unassembled WGS sequence"/>
</dbReference>
<gene>
    <name evidence="11" type="ORF">EMQ25_01125</name>
</gene>
<dbReference type="GO" id="GO:0089702">
    <property type="term" value="F:undecaprenyl-phosphate glucose phosphotransferase activity"/>
    <property type="evidence" value="ECO:0007669"/>
    <property type="project" value="TreeGrafter"/>
</dbReference>
<dbReference type="GO" id="GO:0000271">
    <property type="term" value="P:polysaccharide biosynthetic process"/>
    <property type="evidence" value="ECO:0007669"/>
    <property type="project" value="UniProtKB-KW"/>
</dbReference>
<dbReference type="GO" id="GO:0009242">
    <property type="term" value="P:colanic acid biosynthetic process"/>
    <property type="evidence" value="ECO:0007669"/>
    <property type="project" value="TreeGrafter"/>
</dbReference>
<evidence type="ECO:0000313" key="12">
    <source>
        <dbReference type="Proteomes" id="UP000281547"/>
    </source>
</evidence>
<evidence type="ECO:0000256" key="7">
    <source>
        <dbReference type="ARBA" id="ARBA00023169"/>
    </source>
</evidence>
<keyword evidence="7" id="KW-0270">Exopolysaccharide synthesis</keyword>
<feature type="transmembrane region" description="Helical" evidence="9">
    <location>
        <begin position="141"/>
        <end position="159"/>
    </location>
</feature>
<evidence type="ECO:0000256" key="2">
    <source>
        <dbReference type="ARBA" id="ARBA00006464"/>
    </source>
</evidence>
<evidence type="ECO:0000256" key="8">
    <source>
        <dbReference type="SAM" id="MobiDB-lite"/>
    </source>
</evidence>
<keyword evidence="5 9" id="KW-1133">Transmembrane helix</keyword>
<feature type="transmembrane region" description="Helical" evidence="9">
    <location>
        <begin position="63"/>
        <end position="88"/>
    </location>
</feature>
<evidence type="ECO:0000256" key="9">
    <source>
        <dbReference type="SAM" id="Phobius"/>
    </source>
</evidence>
<sequence>MRPCPRRPAAATPCRPLSSSSTPWATSPTPISRAAMQQSEPLAGATRLRAGRRGFRRLEDGNLVASLMLLAADFCIVLLAGLVADMLWHLVVHGYALSLHGLRNALSAALIFSLLQAVGGQYAASWVLGRAPAQSNLSRDWLATMAIVLIASFLAQDTSELSRGALIVFAGLGWLMLVGARPVIVLLLAQAVKTRRFETRRIVLVGDPGELEHYYMRQKLWRKGISIAGAMFVDLGRPDVGLGFWDAEEQREIPLDRPDAILRHLRQMEPDDILLALPWSASDAIDALLHQFSPLPAAIYLSPDPALSHIESNFLGQTSLSQAMVDRETGLSGIQVIRRPLSPAKRLVKRSFDLLAAGTGVLLLSPLFIVIAIAIRLESPGPAFFRQDRHGFNERPFRIFKFRSMTTAHEAGPFRQTAVGDARITRLGGFLRRSNLDELPQLFNVILGHMSLVGPRPHALEHNDAFMAEIASYARRHHVKPGITGWAQVNGLRGAADTEAKMAMRVAHDLHYINNWSLWLDVKIILLTVFSRKAFANAY</sequence>
<feature type="region of interest" description="Disordered" evidence="8">
    <location>
        <begin position="1"/>
        <end position="29"/>
    </location>
</feature>
<dbReference type="Pfam" id="PF13727">
    <property type="entry name" value="CoA_binding_3"/>
    <property type="match status" value="1"/>
</dbReference>
<dbReference type="GO" id="GO:0016020">
    <property type="term" value="C:membrane"/>
    <property type="evidence" value="ECO:0007669"/>
    <property type="project" value="UniProtKB-SubCell"/>
</dbReference>
<evidence type="ECO:0000256" key="5">
    <source>
        <dbReference type="ARBA" id="ARBA00022989"/>
    </source>
</evidence>
<feature type="domain" description="Bacterial sugar transferase" evidence="10">
    <location>
        <begin position="349"/>
        <end position="530"/>
    </location>
</feature>
<dbReference type="PANTHER" id="PTHR30576">
    <property type="entry name" value="COLANIC BIOSYNTHESIS UDP-GLUCOSE LIPID CARRIER TRANSFERASE"/>
    <property type="match status" value="1"/>
</dbReference>
<evidence type="ECO:0000259" key="10">
    <source>
        <dbReference type="Pfam" id="PF02397"/>
    </source>
</evidence>
<comment type="similarity">
    <text evidence="2">Belongs to the bacterial sugar transferase family.</text>
</comment>
<name>A0A433XKJ6_9HYPH</name>
<keyword evidence="6 9" id="KW-0472">Membrane</keyword>
<dbReference type="PANTHER" id="PTHR30576:SF21">
    <property type="entry name" value="UDP-GLUCOSE:UNDECAPRENYL-PHOSPHATE GLUCOSE-1-PHOSPHATE TRANSFERASE"/>
    <property type="match status" value="1"/>
</dbReference>
<evidence type="ECO:0000256" key="3">
    <source>
        <dbReference type="ARBA" id="ARBA00022679"/>
    </source>
</evidence>
<evidence type="ECO:0000256" key="4">
    <source>
        <dbReference type="ARBA" id="ARBA00022692"/>
    </source>
</evidence>
<proteinExistence type="inferred from homology"/>